<name>A0A3N1GJP2_9ACTN</name>
<dbReference type="Proteomes" id="UP000271683">
    <property type="component" value="Unassembled WGS sequence"/>
</dbReference>
<evidence type="ECO:0000313" key="2">
    <source>
        <dbReference type="Proteomes" id="UP000271683"/>
    </source>
</evidence>
<dbReference type="RefSeq" id="WP_170047340.1">
    <property type="nucleotide sequence ID" value="NZ_RJKL01000001.1"/>
</dbReference>
<comment type="caution">
    <text evidence="1">The sequence shown here is derived from an EMBL/GenBank/DDBJ whole genome shotgun (WGS) entry which is preliminary data.</text>
</comment>
<reference evidence="1 2" key="1">
    <citation type="submission" date="2018-11" db="EMBL/GenBank/DDBJ databases">
        <title>Sequencing the genomes of 1000 actinobacteria strains.</title>
        <authorList>
            <person name="Klenk H.-P."/>
        </authorList>
    </citation>
    <scope>NUCLEOTIDE SEQUENCE [LARGE SCALE GENOMIC DNA]</scope>
    <source>
        <strain evidence="1 2">DSM 43634</strain>
    </source>
</reference>
<dbReference type="AlphaFoldDB" id="A0A3N1GJP2"/>
<accession>A0A3N1GJP2</accession>
<sequence>MNVKYQLAKLIVKLYFFGALAVSFTHVIEAAHKLDLHGWQAWTDARPRSTGSR</sequence>
<gene>
    <name evidence="1" type="ORF">EDD30_3254</name>
</gene>
<proteinExistence type="predicted"/>
<evidence type="ECO:0000313" key="1">
    <source>
        <dbReference type="EMBL" id="ROP30408.1"/>
    </source>
</evidence>
<dbReference type="EMBL" id="RJKL01000001">
    <property type="protein sequence ID" value="ROP30408.1"/>
    <property type="molecule type" value="Genomic_DNA"/>
</dbReference>
<organism evidence="1 2">
    <name type="scientific">Couchioplanes caeruleus</name>
    <dbReference type="NCBI Taxonomy" id="56438"/>
    <lineage>
        <taxon>Bacteria</taxon>
        <taxon>Bacillati</taxon>
        <taxon>Actinomycetota</taxon>
        <taxon>Actinomycetes</taxon>
        <taxon>Micromonosporales</taxon>
        <taxon>Micromonosporaceae</taxon>
        <taxon>Couchioplanes</taxon>
    </lineage>
</organism>
<protein>
    <submittedName>
        <fullName evidence="1">Uncharacterized protein</fullName>
    </submittedName>
</protein>